<keyword evidence="2" id="KW-1185">Reference proteome</keyword>
<protein>
    <submittedName>
        <fullName evidence="1">Uncharacterized protein</fullName>
    </submittedName>
</protein>
<evidence type="ECO:0000313" key="1">
    <source>
        <dbReference type="EMBL" id="CAE7356711.1"/>
    </source>
</evidence>
<accession>A0A812Q4Q7</accession>
<dbReference type="EMBL" id="CAJNIZ010013994">
    <property type="protein sequence ID" value="CAE7356711.1"/>
    <property type="molecule type" value="Genomic_DNA"/>
</dbReference>
<evidence type="ECO:0000313" key="2">
    <source>
        <dbReference type="Proteomes" id="UP000649617"/>
    </source>
</evidence>
<sequence length="195" mass="21960">ATVYGTSSDQHLKSAIRATSVLKDVLLQCAHLSDMLDEVTKLAEKEFNIPKAAAVEDTSAKKTDTGAFSLVEEIGQKVVDVDEEHELEQWKELVQNKCDTFLKFVVDRSDSFKDLAEDLKSTILPTLEPYKPDDPPKNHGHVMLLMDTKIMGESNTQAHCRLPVFQDARMTRYVHAFLAARSRPEDTSGETWHED</sequence>
<dbReference type="Proteomes" id="UP000649617">
    <property type="component" value="Unassembled WGS sequence"/>
</dbReference>
<gene>
    <name evidence="1" type="ORF">SPIL2461_LOCUS8495</name>
</gene>
<reference evidence="1" key="1">
    <citation type="submission" date="2021-02" db="EMBL/GenBank/DDBJ databases">
        <authorList>
            <person name="Dougan E. K."/>
            <person name="Rhodes N."/>
            <person name="Thang M."/>
            <person name="Chan C."/>
        </authorList>
    </citation>
    <scope>NUCLEOTIDE SEQUENCE</scope>
</reference>
<dbReference type="AlphaFoldDB" id="A0A812Q4Q7"/>
<feature type="non-terminal residue" evidence="1">
    <location>
        <position position="1"/>
    </location>
</feature>
<proteinExistence type="predicted"/>
<dbReference type="OrthoDB" id="408437at2759"/>
<comment type="caution">
    <text evidence="1">The sequence shown here is derived from an EMBL/GenBank/DDBJ whole genome shotgun (WGS) entry which is preliminary data.</text>
</comment>
<name>A0A812Q4Q7_SYMPI</name>
<organism evidence="1 2">
    <name type="scientific">Symbiodinium pilosum</name>
    <name type="common">Dinoflagellate</name>
    <dbReference type="NCBI Taxonomy" id="2952"/>
    <lineage>
        <taxon>Eukaryota</taxon>
        <taxon>Sar</taxon>
        <taxon>Alveolata</taxon>
        <taxon>Dinophyceae</taxon>
        <taxon>Suessiales</taxon>
        <taxon>Symbiodiniaceae</taxon>
        <taxon>Symbiodinium</taxon>
    </lineage>
</organism>